<reference evidence="1 2" key="1">
    <citation type="submission" date="2024-09" db="EMBL/GenBank/DDBJ databases">
        <authorList>
            <person name="Sun Q."/>
            <person name="Mori K."/>
        </authorList>
    </citation>
    <scope>NUCLEOTIDE SEQUENCE [LARGE SCALE GENOMIC DNA]</scope>
    <source>
        <strain evidence="1 2">TBRC 7907</strain>
    </source>
</reference>
<keyword evidence="2" id="KW-1185">Reference proteome</keyword>
<comment type="caution">
    <text evidence="1">The sequence shown here is derived from an EMBL/GenBank/DDBJ whole genome shotgun (WGS) entry which is preliminary data.</text>
</comment>
<evidence type="ECO:0000313" key="2">
    <source>
        <dbReference type="Proteomes" id="UP001589693"/>
    </source>
</evidence>
<evidence type="ECO:0000313" key="1">
    <source>
        <dbReference type="EMBL" id="MFB9908621.1"/>
    </source>
</evidence>
<dbReference type="Proteomes" id="UP001589693">
    <property type="component" value="Unassembled WGS sequence"/>
</dbReference>
<gene>
    <name evidence="1" type="ORF">ACFFQA_32195</name>
</gene>
<dbReference type="EMBL" id="JBHLZU010000027">
    <property type="protein sequence ID" value="MFB9908621.1"/>
    <property type="molecule type" value="Genomic_DNA"/>
</dbReference>
<dbReference type="RefSeq" id="WP_377860495.1">
    <property type="nucleotide sequence ID" value="NZ_JBHLZU010000027.1"/>
</dbReference>
<protein>
    <recommendedName>
        <fullName evidence="3">DUF3800 domain-containing protein</fullName>
    </recommendedName>
</protein>
<proteinExistence type="predicted"/>
<organism evidence="1 2">
    <name type="scientific">Allokutzneria oryzae</name>
    <dbReference type="NCBI Taxonomy" id="1378989"/>
    <lineage>
        <taxon>Bacteria</taxon>
        <taxon>Bacillati</taxon>
        <taxon>Actinomycetota</taxon>
        <taxon>Actinomycetes</taxon>
        <taxon>Pseudonocardiales</taxon>
        <taxon>Pseudonocardiaceae</taxon>
        <taxon>Allokutzneria</taxon>
    </lineage>
</organism>
<sequence length="321" mass="35452">MTERLSPSDWPVRLDTPTEDRGGAVWVAADESGWTGGALLEQRVMTHATVRIDDHLAGSVLEELRASTGLRQSREVKFWQFSRDKPLAALADLLRPGGELHGRATILVADKTYVAVSGIVDLLLGEHTPHEHLARTLVTDGARVLGPLWEPLVAGLAGFSRGTRRRETTVDLPSFFGLLQAAHRRSRGHPTEEVLALLLRSRHQAEDLLSAERPALDPFPHMLATHIEHRHAELTELRLLHDQHKMLTPELVLRCTRGKSVRTFAVGTSSEHPSIQLADLISGAGRVVFDAHQGRPGKQASVLHDVVRPLITWAMQADDTF</sequence>
<evidence type="ECO:0008006" key="3">
    <source>
        <dbReference type="Google" id="ProtNLM"/>
    </source>
</evidence>
<name>A0ABV6A682_9PSEU</name>
<accession>A0ABV6A682</accession>